<dbReference type="AlphaFoldDB" id="A0A4R5DXD1"/>
<keyword evidence="3" id="KW-1185">Reference proteome</keyword>
<protein>
    <submittedName>
        <fullName evidence="2">Uncharacterized protein</fullName>
    </submittedName>
</protein>
<accession>A0A4R5DXD1</accession>
<proteinExistence type="predicted"/>
<dbReference type="EMBL" id="SMKZ01000001">
    <property type="protein sequence ID" value="TDE15753.1"/>
    <property type="molecule type" value="Genomic_DNA"/>
</dbReference>
<feature type="signal peptide" evidence="1">
    <location>
        <begin position="1"/>
        <end position="23"/>
    </location>
</feature>
<evidence type="ECO:0000313" key="2">
    <source>
        <dbReference type="EMBL" id="TDE15753.1"/>
    </source>
</evidence>
<organism evidence="2 3">
    <name type="scientific">Jiangella asiatica</name>
    <dbReference type="NCBI Taxonomy" id="2530372"/>
    <lineage>
        <taxon>Bacteria</taxon>
        <taxon>Bacillati</taxon>
        <taxon>Actinomycetota</taxon>
        <taxon>Actinomycetes</taxon>
        <taxon>Jiangellales</taxon>
        <taxon>Jiangellaceae</taxon>
        <taxon>Jiangella</taxon>
    </lineage>
</organism>
<dbReference type="Proteomes" id="UP000294739">
    <property type="component" value="Unassembled WGS sequence"/>
</dbReference>
<dbReference type="PROSITE" id="PS51257">
    <property type="entry name" value="PROKAR_LIPOPROTEIN"/>
    <property type="match status" value="1"/>
</dbReference>
<dbReference type="OrthoDB" id="4800194at2"/>
<dbReference type="RefSeq" id="WP_131889767.1">
    <property type="nucleotide sequence ID" value="NZ_SMKZ01000001.1"/>
</dbReference>
<evidence type="ECO:0000313" key="3">
    <source>
        <dbReference type="Proteomes" id="UP000294739"/>
    </source>
</evidence>
<feature type="chain" id="PRO_5039400038" evidence="1">
    <location>
        <begin position="24"/>
        <end position="306"/>
    </location>
</feature>
<reference evidence="2 3" key="1">
    <citation type="submission" date="2019-03" db="EMBL/GenBank/DDBJ databases">
        <title>Draft genome sequences of novel Actinobacteria.</title>
        <authorList>
            <person name="Sahin N."/>
            <person name="Ay H."/>
            <person name="Saygin H."/>
        </authorList>
    </citation>
    <scope>NUCLEOTIDE SEQUENCE [LARGE SCALE GENOMIC DNA]</scope>
    <source>
        <strain evidence="2 3">5K138</strain>
    </source>
</reference>
<comment type="caution">
    <text evidence="2">The sequence shown here is derived from an EMBL/GenBank/DDBJ whole genome shotgun (WGS) entry which is preliminary data.</text>
</comment>
<gene>
    <name evidence="2" type="ORF">E1269_00100</name>
</gene>
<name>A0A4R5DXD1_9ACTN</name>
<sequence length="306" mass="31943">MTARTTVLIVLPLALAVAGCGGARSDDVAVVADSVTAARSAGQVADRQPAELVLPLDEYAFSEAEDEVLAAAAEAAVRDCFEARGFDAADADPLPFGSAGGAAADAVDAADAADKHERRYAVADPEVAARHGYHPPDTTDVRQEFYESHTEAELTALVGTQDGADDGCLHEADEVTAVGNEATLREGELLVSEVQADAWHGAMADPRVQDAFAAWSACMAAAGYRYDAPMEANDDPAWWSTDVAGADEIATAVADVACKDSTGLIAVWSAVEAEYQSELIAQNQDGFDAYRALLDDQVAHARAAAR</sequence>
<keyword evidence="1" id="KW-0732">Signal</keyword>
<dbReference type="InParanoid" id="A0A4R5DXD1"/>
<evidence type="ECO:0000256" key="1">
    <source>
        <dbReference type="SAM" id="SignalP"/>
    </source>
</evidence>